<keyword evidence="3" id="KW-1185">Reference proteome</keyword>
<accession>A0ABU8AZW4</accession>
<feature type="region of interest" description="Disordered" evidence="1">
    <location>
        <begin position="457"/>
        <end position="483"/>
    </location>
</feature>
<evidence type="ECO:0000256" key="1">
    <source>
        <dbReference type="SAM" id="MobiDB-lite"/>
    </source>
</evidence>
<organism evidence="2 3">
    <name type="scientific">Streptomyces bottropensis</name>
    <dbReference type="NCBI Taxonomy" id="42235"/>
    <lineage>
        <taxon>Bacteria</taxon>
        <taxon>Bacillati</taxon>
        <taxon>Actinomycetota</taxon>
        <taxon>Actinomycetes</taxon>
        <taxon>Kitasatosporales</taxon>
        <taxon>Streptomycetaceae</taxon>
        <taxon>Streptomyces</taxon>
    </lineage>
</organism>
<dbReference type="RefSeq" id="WP_334661507.1">
    <property type="nucleotide sequence ID" value="NZ_JARULZ010000002.1"/>
</dbReference>
<dbReference type="EMBL" id="JARULZ010000002">
    <property type="protein sequence ID" value="MEH0638886.1"/>
    <property type="molecule type" value="Genomic_DNA"/>
</dbReference>
<evidence type="ECO:0000313" key="2">
    <source>
        <dbReference type="EMBL" id="MEH0638886.1"/>
    </source>
</evidence>
<dbReference type="Proteomes" id="UP001310290">
    <property type="component" value="Unassembled WGS sequence"/>
</dbReference>
<gene>
    <name evidence="2" type="ORF">QBA35_37610</name>
</gene>
<sequence length="541" mass="58199">MTQDALAAGIQAAAHRQGLRSGTDRMRVRKWERGVEPSQESQVYIAEALGLPADIVRGDDWPNWLPLTANGVVPLGPHSSVPALREALRTAMDRRTFFTISGVALSALAADWAVGPTSALAQARDGKPIGEDYVAFLESTAQHLAGFATEQRQHTAVLLDANLSTVTELLEHGRYTPALGLRLHTLAASLSQTAAWHRFDLGRHTHASQNWIAGLHNAHAAGDHDMGAGLLGDLAYQAAWRRDHTTAANILNHALTRAQNPAARCLLQLRLARTLAARGDNSERRAVLRALTAAEKHLSDAGTDRPAWCAWVSEADLAVDSGQALLDLGDIGRAHRLITEGEGLLPPARDKTRGVFLAYRAASYLDLKEPETAAAAATESLLLARRIGAPRCVQLVDDLLPRFQHYQDAQGVPGTPPARCRIAGWGGSDGHRCGVPLVRESLQLALLAEPQSSPLVDELADQSPVPSGRRWKGRTASLTSRRASPSTWKMKSCRVPNSSVEPCRLKLGCASSLSSALVTMSENALSWTNNSTAALVSRQVR</sequence>
<reference evidence="2" key="1">
    <citation type="submission" date="2023-04" db="EMBL/GenBank/DDBJ databases">
        <title>Genomic diversity of scab-causing Streptomyces spp. in the province of Quebec, Canada.</title>
        <authorList>
            <person name="Biessy A."/>
            <person name="Cadieux M."/>
            <person name="Ciotola M."/>
            <person name="Filion M."/>
        </authorList>
    </citation>
    <scope>NUCLEOTIDE SEQUENCE</scope>
    <source>
        <strain evidence="2">B21-115</strain>
    </source>
</reference>
<proteinExistence type="predicted"/>
<name>A0ABU8AZW4_9ACTN</name>
<protein>
    <submittedName>
        <fullName evidence="2">XRE family transcriptional regulator</fullName>
    </submittedName>
</protein>
<evidence type="ECO:0000313" key="3">
    <source>
        <dbReference type="Proteomes" id="UP001310290"/>
    </source>
</evidence>
<comment type="caution">
    <text evidence="2">The sequence shown here is derived from an EMBL/GenBank/DDBJ whole genome shotgun (WGS) entry which is preliminary data.</text>
</comment>